<dbReference type="EMBL" id="CAMXCT010001228">
    <property type="protein sequence ID" value="CAI3988079.1"/>
    <property type="molecule type" value="Genomic_DNA"/>
</dbReference>
<reference evidence="1" key="1">
    <citation type="submission" date="2022-10" db="EMBL/GenBank/DDBJ databases">
        <authorList>
            <person name="Chen Y."/>
            <person name="Dougan E. K."/>
            <person name="Chan C."/>
            <person name="Rhodes N."/>
            <person name="Thang M."/>
        </authorList>
    </citation>
    <scope>NUCLEOTIDE SEQUENCE</scope>
</reference>
<comment type="caution">
    <text evidence="1">The sequence shown here is derived from an EMBL/GenBank/DDBJ whole genome shotgun (WGS) entry which is preliminary data.</text>
</comment>
<dbReference type="AlphaFoldDB" id="A0A9P1CAN2"/>
<evidence type="ECO:0000313" key="2">
    <source>
        <dbReference type="EMBL" id="CAL4775391.1"/>
    </source>
</evidence>
<name>A0A9P1CAN2_9DINO</name>
<gene>
    <name evidence="1" type="ORF">C1SCF055_LOCUS15304</name>
</gene>
<dbReference type="EMBL" id="CAMXCT030001228">
    <property type="protein sequence ID" value="CAL4775391.1"/>
    <property type="molecule type" value="Genomic_DNA"/>
</dbReference>
<protein>
    <submittedName>
        <fullName evidence="1">Uncharacterized protein</fullName>
    </submittedName>
</protein>
<sequence>MRHFVTKAKKLKAVKNECQAVQLSDTVHHIAKSYAKGASALDCVEEAKAAAAKDDCPVLQQIARANVQSADEPLFQALASCGLAVKMPMEKLTLDTSGFTYPCFPPKEQLKAVAASGNFHKILGVPIAYSDYVLPQFWAKCKTLHPDHDFFLPHQTQLDFKHLLPFYLHGDGGRTYRKDSILILSMFNALGAGTAKSPAELQPHAHAKRQRQASGDHGISYDPGVNLLGNTLGNRFLFCAMKSELYKKKEGRFTSLLEHWVQYLQNLLEEGFEYNGDVWRIAILGLTGDAPFLREAGFHNRSFSSVAKTVRGAHARALKGCCWLCSAGMTGGPPFEDVRITQAQWLQHTGSNNPLPWTIPSPLLDLPTNDSDLASFYRPDIFHVYHAGCGKDFTASAIIYIMKHVYRRRNINQSLDDINQEFKAWLSNNKTERIHFGSFSLELLGYYGSRSFPKGHWSKNMDTATIGKFVGDLCIKGLVGFPRDEFLSLILDACSTIAHFMHILFHSSYWLTESEGWQLIQSGCGFLKAYVKLAEKAHGKGLCLWSMKPVIHLLAHIVHTTLQQYRADTTCVINPVAESTFMCEDFVGRVSRLSRRVNAKQHGRKIMYRYMVAAYVTE</sequence>
<reference evidence="2 3" key="2">
    <citation type="submission" date="2024-05" db="EMBL/GenBank/DDBJ databases">
        <authorList>
            <person name="Chen Y."/>
            <person name="Shah S."/>
            <person name="Dougan E. K."/>
            <person name="Thang M."/>
            <person name="Chan C."/>
        </authorList>
    </citation>
    <scope>NUCLEOTIDE SEQUENCE [LARGE SCALE GENOMIC DNA]</scope>
</reference>
<keyword evidence="3" id="KW-1185">Reference proteome</keyword>
<organism evidence="1">
    <name type="scientific">Cladocopium goreaui</name>
    <dbReference type="NCBI Taxonomy" id="2562237"/>
    <lineage>
        <taxon>Eukaryota</taxon>
        <taxon>Sar</taxon>
        <taxon>Alveolata</taxon>
        <taxon>Dinophyceae</taxon>
        <taxon>Suessiales</taxon>
        <taxon>Symbiodiniaceae</taxon>
        <taxon>Cladocopium</taxon>
    </lineage>
</organism>
<dbReference type="Proteomes" id="UP001152797">
    <property type="component" value="Unassembled WGS sequence"/>
</dbReference>
<proteinExistence type="predicted"/>
<dbReference type="OrthoDB" id="410676at2759"/>
<dbReference type="EMBL" id="CAMXCT020001228">
    <property type="protein sequence ID" value="CAL1141454.1"/>
    <property type="molecule type" value="Genomic_DNA"/>
</dbReference>
<evidence type="ECO:0000313" key="1">
    <source>
        <dbReference type="EMBL" id="CAI3988079.1"/>
    </source>
</evidence>
<accession>A0A9P1CAN2</accession>
<evidence type="ECO:0000313" key="3">
    <source>
        <dbReference type="Proteomes" id="UP001152797"/>
    </source>
</evidence>